<feature type="chain" id="PRO_5018786858" description="DUF732 domain-containing protein" evidence="1">
    <location>
        <begin position="21"/>
        <end position="129"/>
    </location>
</feature>
<proteinExistence type="predicted"/>
<dbReference type="Proteomes" id="UP000276506">
    <property type="component" value="Unassembled WGS sequence"/>
</dbReference>
<dbReference type="AlphaFoldDB" id="A0A3R8U2Q9"/>
<reference evidence="2 3" key="1">
    <citation type="submission" date="2018-10" db="EMBL/GenBank/DDBJ databases">
        <title>Transmission dynamics of multidrug resistant bacteria on intensive care unit surfaces.</title>
        <authorList>
            <person name="D'Souza A.W."/>
            <person name="Potter R.F."/>
            <person name="Wallace M."/>
            <person name="Shupe A."/>
            <person name="Patel S."/>
            <person name="Sun S."/>
            <person name="Gul D."/>
            <person name="Kwon J.H."/>
            <person name="Andleeb S."/>
            <person name="Burnham C.-A.D."/>
            <person name="Dantas G."/>
        </authorList>
    </citation>
    <scope>NUCLEOTIDE SEQUENCE [LARGE SCALE GENOMIC DNA]</scope>
    <source>
        <strain evidence="2 3">PX_177</strain>
    </source>
</reference>
<feature type="signal peptide" evidence="1">
    <location>
        <begin position="1"/>
        <end position="20"/>
    </location>
</feature>
<dbReference type="EMBL" id="RHQL01000018">
    <property type="protein sequence ID" value="RRV05476.1"/>
    <property type="molecule type" value="Genomic_DNA"/>
</dbReference>
<keyword evidence="1" id="KW-0732">Signal</keyword>
<sequence length="129" mass="13527">MKVKAILSVAFVAAAVGAAAVLQTNQASTPDADQVREEIATRFLREPLDFSIRAASAELAAARLDGFAVCTQASEATSAQYVEVAGFLDKPHEGFAFKQAVDAVMTDPSGMSDCDFRVLTIISNAASRG</sequence>
<name>A0A3R8U2Q9_9GAMM</name>
<protein>
    <recommendedName>
        <fullName evidence="4">DUF732 domain-containing protein</fullName>
    </recommendedName>
</protein>
<evidence type="ECO:0008006" key="4">
    <source>
        <dbReference type="Google" id="ProtNLM"/>
    </source>
</evidence>
<evidence type="ECO:0000313" key="3">
    <source>
        <dbReference type="Proteomes" id="UP000276506"/>
    </source>
</evidence>
<gene>
    <name evidence="2" type="ORF">EGJ28_21295</name>
</gene>
<accession>A0A3R8U2Q9</accession>
<organism evidence="2 3">
    <name type="scientific">Stutzerimonas xanthomarina</name>
    <dbReference type="NCBI Taxonomy" id="271420"/>
    <lineage>
        <taxon>Bacteria</taxon>
        <taxon>Pseudomonadati</taxon>
        <taxon>Pseudomonadota</taxon>
        <taxon>Gammaproteobacteria</taxon>
        <taxon>Pseudomonadales</taxon>
        <taxon>Pseudomonadaceae</taxon>
        <taxon>Stutzerimonas</taxon>
    </lineage>
</organism>
<dbReference type="RefSeq" id="WP_041109789.1">
    <property type="nucleotide sequence ID" value="NZ_RHQL01000018.1"/>
</dbReference>
<evidence type="ECO:0000313" key="2">
    <source>
        <dbReference type="EMBL" id="RRV05476.1"/>
    </source>
</evidence>
<evidence type="ECO:0000256" key="1">
    <source>
        <dbReference type="SAM" id="SignalP"/>
    </source>
</evidence>
<comment type="caution">
    <text evidence="2">The sequence shown here is derived from an EMBL/GenBank/DDBJ whole genome shotgun (WGS) entry which is preliminary data.</text>
</comment>